<dbReference type="Proteomes" id="UP001642540">
    <property type="component" value="Unassembled WGS sequence"/>
</dbReference>
<gene>
    <name evidence="1" type="ORF">ODALV1_LOCUS11834</name>
</gene>
<keyword evidence="2" id="KW-1185">Reference proteome</keyword>
<reference evidence="1 2" key="1">
    <citation type="submission" date="2024-08" db="EMBL/GenBank/DDBJ databases">
        <authorList>
            <person name="Cucini C."/>
            <person name="Frati F."/>
        </authorList>
    </citation>
    <scope>NUCLEOTIDE SEQUENCE [LARGE SCALE GENOMIC DNA]</scope>
</reference>
<sequence>MIEEYPVENEEDEEVRRELVWMLYANFAEACLRLECPVEAFIACNLGLKWADLHGESSLELFFRFAKAKLMLKDHKTGLGLINGALKNRTFQQALFAA</sequence>
<protein>
    <submittedName>
        <fullName evidence="1">Uncharacterized protein</fullName>
    </submittedName>
</protein>
<evidence type="ECO:0000313" key="1">
    <source>
        <dbReference type="EMBL" id="CAL8104709.1"/>
    </source>
</evidence>
<comment type="caution">
    <text evidence="1">The sequence shown here is derived from an EMBL/GenBank/DDBJ whole genome shotgun (WGS) entry which is preliminary data.</text>
</comment>
<name>A0ABP1QIL4_9HEXA</name>
<dbReference type="EMBL" id="CAXLJM020000036">
    <property type="protein sequence ID" value="CAL8104709.1"/>
    <property type="molecule type" value="Genomic_DNA"/>
</dbReference>
<accession>A0ABP1QIL4</accession>
<evidence type="ECO:0000313" key="2">
    <source>
        <dbReference type="Proteomes" id="UP001642540"/>
    </source>
</evidence>
<proteinExistence type="predicted"/>
<organism evidence="1 2">
    <name type="scientific">Orchesella dallaii</name>
    <dbReference type="NCBI Taxonomy" id="48710"/>
    <lineage>
        <taxon>Eukaryota</taxon>
        <taxon>Metazoa</taxon>
        <taxon>Ecdysozoa</taxon>
        <taxon>Arthropoda</taxon>
        <taxon>Hexapoda</taxon>
        <taxon>Collembola</taxon>
        <taxon>Entomobryomorpha</taxon>
        <taxon>Entomobryoidea</taxon>
        <taxon>Orchesellidae</taxon>
        <taxon>Orchesellinae</taxon>
        <taxon>Orchesella</taxon>
    </lineage>
</organism>